<dbReference type="InterPro" id="IPR007811">
    <property type="entry name" value="RPC4"/>
</dbReference>
<evidence type="ECO:0008006" key="8">
    <source>
        <dbReference type="Google" id="ProtNLM"/>
    </source>
</evidence>
<keyword evidence="3" id="KW-0804">Transcription</keyword>
<dbReference type="InParanoid" id="J4IA78"/>
<evidence type="ECO:0000256" key="1">
    <source>
        <dbReference type="ARBA" id="ARBA00004123"/>
    </source>
</evidence>
<name>J4IA78_9APHY</name>
<proteinExistence type="predicted"/>
<dbReference type="GO" id="GO:0005666">
    <property type="term" value="C:RNA polymerase III complex"/>
    <property type="evidence" value="ECO:0007669"/>
    <property type="project" value="InterPro"/>
</dbReference>
<organism evidence="6 7">
    <name type="scientific">Fibroporia radiculosa</name>
    <dbReference type="NCBI Taxonomy" id="599839"/>
    <lineage>
        <taxon>Eukaryota</taxon>
        <taxon>Fungi</taxon>
        <taxon>Dikarya</taxon>
        <taxon>Basidiomycota</taxon>
        <taxon>Agaricomycotina</taxon>
        <taxon>Agaricomycetes</taxon>
        <taxon>Polyporales</taxon>
        <taxon>Fibroporiaceae</taxon>
        <taxon>Fibroporia</taxon>
    </lineage>
</organism>
<feature type="region of interest" description="Disordered" evidence="5">
    <location>
        <begin position="1"/>
        <end position="68"/>
    </location>
</feature>
<dbReference type="GO" id="GO:0042797">
    <property type="term" value="P:tRNA transcription by RNA polymerase III"/>
    <property type="evidence" value="ECO:0007669"/>
    <property type="project" value="TreeGrafter"/>
</dbReference>
<dbReference type="GeneID" id="24097347"/>
<dbReference type="PANTHER" id="PTHR13408">
    <property type="entry name" value="DNA-DIRECTED RNA POLYMERASE III"/>
    <property type="match status" value="1"/>
</dbReference>
<feature type="region of interest" description="Disordered" evidence="5">
    <location>
        <begin position="100"/>
        <end position="119"/>
    </location>
</feature>
<dbReference type="HOGENOM" id="CLU_033578_0_0_1"/>
<keyword evidence="2" id="KW-0240">DNA-directed RNA polymerase</keyword>
<evidence type="ECO:0000256" key="2">
    <source>
        <dbReference type="ARBA" id="ARBA00022478"/>
    </source>
</evidence>
<dbReference type="RefSeq" id="XP_012181719.1">
    <property type="nucleotide sequence ID" value="XM_012326329.1"/>
</dbReference>
<gene>
    <name evidence="6" type="ORF">FIBRA_04535</name>
</gene>
<feature type="compositionally biased region" description="Basic and acidic residues" evidence="5">
    <location>
        <begin position="102"/>
        <end position="111"/>
    </location>
</feature>
<accession>J4IA78</accession>
<keyword evidence="4" id="KW-0539">Nucleus</keyword>
<dbReference type="PANTHER" id="PTHR13408:SF0">
    <property type="entry name" value="DNA-DIRECTED RNA POLYMERASE III SUBUNIT RPC4"/>
    <property type="match status" value="1"/>
</dbReference>
<dbReference type="OrthoDB" id="5836119at2759"/>
<evidence type="ECO:0000256" key="4">
    <source>
        <dbReference type="ARBA" id="ARBA00023242"/>
    </source>
</evidence>
<sequence length="348" mass="37827">MGPALAGTSARRTVPRSNFAPIMSQGPDGIAKLGAGLTQTTAPSLKKESANRNVSVDDDAEVYSDPDDGVEIVDMDDIRQMDWMAPESLRKEKFVKKKGVKVKKEDHEDKKRKGVAKPEAMDVDVTPEPAEVNLANAVDLSESEEEEELEDIIDDFALGNDVEEDSNIRQERLYFFQFPSPFPKFVSNALSPPSPPPPVDFDPASADSVKPDVPKKVTFAQDTKPPASAAPTGPPVPRTPDSQGKQEKTEELKIDGTIGQLEIYESGAVKMRLGNGIVMDVTAATQPSFLQQAVFVDAANKRLCVLGEVNRRFIVTPNIETLLSSMELAEQPVPPELGEGLLTIDTGW</sequence>
<feature type="region of interest" description="Disordered" evidence="5">
    <location>
        <begin position="187"/>
        <end position="253"/>
    </location>
</feature>
<dbReference type="AlphaFoldDB" id="J4IA78"/>
<evidence type="ECO:0000256" key="3">
    <source>
        <dbReference type="ARBA" id="ARBA00023163"/>
    </source>
</evidence>
<feature type="compositionally biased region" description="Acidic residues" evidence="5">
    <location>
        <begin position="56"/>
        <end position="68"/>
    </location>
</feature>
<reference evidence="6 7" key="1">
    <citation type="journal article" date="2012" name="Appl. Environ. Microbiol.">
        <title>Short-read sequencing for genomic analysis of the brown rot fungus Fibroporia radiculosa.</title>
        <authorList>
            <person name="Tang J.D."/>
            <person name="Perkins A.D."/>
            <person name="Sonstegard T.S."/>
            <person name="Schroeder S.G."/>
            <person name="Burgess S.C."/>
            <person name="Diehl S.V."/>
        </authorList>
    </citation>
    <scope>NUCLEOTIDE SEQUENCE [LARGE SCALE GENOMIC DNA]</scope>
    <source>
        <strain evidence="6 7">TFFH 294</strain>
    </source>
</reference>
<evidence type="ECO:0000256" key="5">
    <source>
        <dbReference type="SAM" id="MobiDB-lite"/>
    </source>
</evidence>
<protein>
    <recommendedName>
        <fullName evidence="8">RNA polymerase III RPC4-domain-containing protein</fullName>
    </recommendedName>
</protein>
<evidence type="ECO:0000313" key="6">
    <source>
        <dbReference type="EMBL" id="CCM02436.1"/>
    </source>
</evidence>
<keyword evidence="7" id="KW-1185">Reference proteome</keyword>
<evidence type="ECO:0000313" key="7">
    <source>
        <dbReference type="Proteomes" id="UP000006352"/>
    </source>
</evidence>
<dbReference type="EMBL" id="HE797080">
    <property type="protein sequence ID" value="CCM02436.1"/>
    <property type="molecule type" value="Genomic_DNA"/>
</dbReference>
<feature type="compositionally biased region" description="Basic and acidic residues" evidence="5">
    <location>
        <begin position="244"/>
        <end position="253"/>
    </location>
</feature>
<comment type="subcellular location">
    <subcellularLocation>
        <location evidence="1">Nucleus</location>
    </subcellularLocation>
</comment>
<dbReference type="Proteomes" id="UP000006352">
    <property type="component" value="Unassembled WGS sequence"/>
</dbReference>
<dbReference type="STRING" id="599839.J4IA78"/>
<dbReference type="Pfam" id="PF05132">
    <property type="entry name" value="RNA_pol_Rpc4"/>
    <property type="match status" value="1"/>
</dbReference>
<dbReference type="GO" id="GO:0003677">
    <property type="term" value="F:DNA binding"/>
    <property type="evidence" value="ECO:0007669"/>
    <property type="project" value="InterPro"/>
</dbReference>